<dbReference type="EC" id="2.1.1.77" evidence="3"/>
<evidence type="ECO:0000256" key="5">
    <source>
        <dbReference type="ARBA" id="ARBA00022490"/>
    </source>
</evidence>
<proteinExistence type="inferred from homology"/>
<gene>
    <name evidence="13" type="primary">pcm</name>
    <name evidence="13" type="ORF">Mco01_27740</name>
</gene>
<comment type="caution">
    <text evidence="13">The sequence shown here is derived from an EMBL/GenBank/DDBJ whole genome shotgun (WGS) entry which is preliminary data.</text>
</comment>
<evidence type="ECO:0000256" key="10">
    <source>
        <dbReference type="ARBA" id="ARBA00031323"/>
    </source>
</evidence>
<dbReference type="Pfam" id="PF01135">
    <property type="entry name" value="PCMT"/>
    <property type="match status" value="1"/>
</dbReference>
<dbReference type="PANTHER" id="PTHR11579">
    <property type="entry name" value="PROTEIN-L-ISOASPARTATE O-METHYLTRANSFERASE"/>
    <property type="match status" value="1"/>
</dbReference>
<keyword evidence="8" id="KW-0949">S-adenosyl-L-methionine</keyword>
<evidence type="ECO:0000256" key="12">
    <source>
        <dbReference type="SAM" id="MobiDB-lite"/>
    </source>
</evidence>
<keyword evidence="5" id="KW-0963">Cytoplasm</keyword>
<comment type="similarity">
    <text evidence="2">Belongs to the methyltransferase superfamily. L-isoaspartyl/D-aspartyl protein methyltransferase family.</text>
</comment>
<keyword evidence="6" id="KW-0489">Methyltransferase</keyword>
<feature type="compositionally biased region" description="Low complexity" evidence="12">
    <location>
        <begin position="11"/>
        <end position="36"/>
    </location>
</feature>
<evidence type="ECO:0000313" key="13">
    <source>
        <dbReference type="EMBL" id="GIH39774.1"/>
    </source>
</evidence>
<dbReference type="EMBL" id="BOOC01000011">
    <property type="protein sequence ID" value="GIH39774.1"/>
    <property type="molecule type" value="Genomic_DNA"/>
</dbReference>
<keyword evidence="7" id="KW-0808">Transferase</keyword>
<feature type="compositionally biased region" description="Basic and acidic residues" evidence="12">
    <location>
        <begin position="1"/>
        <end position="10"/>
    </location>
</feature>
<dbReference type="SUPFAM" id="SSF53335">
    <property type="entry name" value="S-adenosyl-L-methionine-dependent methyltransferases"/>
    <property type="match status" value="1"/>
</dbReference>
<evidence type="ECO:0000313" key="14">
    <source>
        <dbReference type="Proteomes" id="UP000603904"/>
    </source>
</evidence>
<evidence type="ECO:0000256" key="4">
    <source>
        <dbReference type="ARBA" id="ARBA00013346"/>
    </source>
</evidence>
<evidence type="ECO:0000256" key="1">
    <source>
        <dbReference type="ARBA" id="ARBA00004496"/>
    </source>
</evidence>
<dbReference type="Proteomes" id="UP000603904">
    <property type="component" value="Unassembled WGS sequence"/>
</dbReference>
<keyword evidence="14" id="KW-1185">Reference proteome</keyword>
<feature type="region of interest" description="Disordered" evidence="12">
    <location>
        <begin position="1"/>
        <end position="45"/>
    </location>
</feature>
<accession>A0ABQ4FY89</accession>
<dbReference type="Gene3D" id="3.40.50.150">
    <property type="entry name" value="Vaccinia Virus protein VP39"/>
    <property type="match status" value="1"/>
</dbReference>
<comment type="subcellular location">
    <subcellularLocation>
        <location evidence="1">Cytoplasm</location>
    </subcellularLocation>
</comment>
<evidence type="ECO:0000256" key="6">
    <source>
        <dbReference type="ARBA" id="ARBA00022603"/>
    </source>
</evidence>
<protein>
    <recommendedName>
        <fullName evidence="4">Protein-L-isoaspartate O-methyltransferase</fullName>
        <ecNumber evidence="3">2.1.1.77</ecNumber>
    </recommendedName>
    <alternativeName>
        <fullName evidence="11">L-isoaspartyl protein carboxyl methyltransferase</fullName>
    </alternativeName>
    <alternativeName>
        <fullName evidence="9">Protein L-isoaspartyl methyltransferase</fullName>
    </alternativeName>
    <alternativeName>
        <fullName evidence="10">Protein-beta-aspartate methyltransferase</fullName>
    </alternativeName>
</protein>
<name>A0ABQ4FY89_9ACTN</name>
<reference evidence="13 14" key="1">
    <citation type="submission" date="2021-01" db="EMBL/GenBank/DDBJ databases">
        <title>Whole genome shotgun sequence of Microbispora corallina NBRC 16416.</title>
        <authorList>
            <person name="Komaki H."/>
            <person name="Tamura T."/>
        </authorList>
    </citation>
    <scope>NUCLEOTIDE SEQUENCE [LARGE SCALE GENOMIC DNA]</scope>
    <source>
        <strain evidence="13 14">NBRC 16416</strain>
    </source>
</reference>
<dbReference type="InterPro" id="IPR000682">
    <property type="entry name" value="PCMT"/>
</dbReference>
<evidence type="ECO:0000256" key="3">
    <source>
        <dbReference type="ARBA" id="ARBA00011890"/>
    </source>
</evidence>
<evidence type="ECO:0000256" key="9">
    <source>
        <dbReference type="ARBA" id="ARBA00030757"/>
    </source>
</evidence>
<evidence type="ECO:0000256" key="7">
    <source>
        <dbReference type="ARBA" id="ARBA00022679"/>
    </source>
</evidence>
<evidence type="ECO:0000256" key="11">
    <source>
        <dbReference type="ARBA" id="ARBA00031350"/>
    </source>
</evidence>
<evidence type="ECO:0000256" key="8">
    <source>
        <dbReference type="ARBA" id="ARBA00022691"/>
    </source>
</evidence>
<dbReference type="PANTHER" id="PTHR11579:SF0">
    <property type="entry name" value="PROTEIN-L-ISOASPARTATE(D-ASPARTATE) O-METHYLTRANSFERASE"/>
    <property type="match status" value="1"/>
</dbReference>
<organism evidence="13 14">
    <name type="scientific">Microbispora corallina</name>
    <dbReference type="NCBI Taxonomy" id="83302"/>
    <lineage>
        <taxon>Bacteria</taxon>
        <taxon>Bacillati</taxon>
        <taxon>Actinomycetota</taxon>
        <taxon>Actinomycetes</taxon>
        <taxon>Streptosporangiales</taxon>
        <taxon>Streptosporangiaceae</taxon>
        <taxon>Microbispora</taxon>
    </lineage>
</organism>
<sequence>MRAAAARERAAGGSRAARRASPPTGAATAPGTAGRPARSDASVVDVARPGPDDLARAVRAAGVRDERLIEAVRATPRAGFVAAGQAARAYEDVPLPIGHGQVTTQPSLSARMIEGLALTGREHVLEVGTGLGFQTALLARLAGGVVSVDLWPDLVTRARRNLARRGIGNVEVLVGDGGQGAPERAPYDAVLVSAAFPTVPAPLVGVLRPGGRLVQPIGTGGQEEVVLFERTVIGLEPREVLSLARFVRLHGRYGYPS</sequence>
<dbReference type="CDD" id="cd02440">
    <property type="entry name" value="AdoMet_MTases"/>
    <property type="match status" value="1"/>
</dbReference>
<dbReference type="InterPro" id="IPR029063">
    <property type="entry name" value="SAM-dependent_MTases_sf"/>
</dbReference>
<evidence type="ECO:0000256" key="2">
    <source>
        <dbReference type="ARBA" id="ARBA00005369"/>
    </source>
</evidence>